<keyword evidence="4 6" id="KW-0862">Zinc</keyword>
<dbReference type="EMBL" id="QJJM01000009">
    <property type="protein sequence ID" value="PXW73794.1"/>
    <property type="molecule type" value="Genomic_DNA"/>
</dbReference>
<evidence type="ECO:0000256" key="3">
    <source>
        <dbReference type="ARBA" id="ARBA00022723"/>
    </source>
</evidence>
<dbReference type="InterPro" id="IPR020843">
    <property type="entry name" value="ER"/>
</dbReference>
<dbReference type="InterPro" id="IPR013154">
    <property type="entry name" value="ADH-like_N"/>
</dbReference>
<dbReference type="CDD" id="cd08278">
    <property type="entry name" value="benzyl_alcohol_DH"/>
    <property type="match status" value="1"/>
</dbReference>
<protein>
    <submittedName>
        <fullName evidence="8">Aryl-alcohol dehydrogenase</fullName>
    </submittedName>
</protein>
<dbReference type="SMART" id="SM00829">
    <property type="entry name" value="PKS_ER"/>
    <property type="match status" value="1"/>
</dbReference>
<keyword evidence="9" id="KW-1185">Reference proteome</keyword>
<evidence type="ECO:0000256" key="1">
    <source>
        <dbReference type="ARBA" id="ARBA00001947"/>
    </source>
</evidence>
<comment type="cofactor">
    <cofactor evidence="1 6">
        <name>Zn(2+)</name>
        <dbReference type="ChEBI" id="CHEBI:29105"/>
    </cofactor>
</comment>
<evidence type="ECO:0000313" key="9">
    <source>
        <dbReference type="Proteomes" id="UP000248014"/>
    </source>
</evidence>
<dbReference type="Gene3D" id="3.90.180.10">
    <property type="entry name" value="Medium-chain alcohol dehydrogenases, catalytic domain"/>
    <property type="match status" value="1"/>
</dbReference>
<dbReference type="InterPro" id="IPR002328">
    <property type="entry name" value="ADH_Zn_CS"/>
</dbReference>
<dbReference type="GO" id="GO:0016616">
    <property type="term" value="F:oxidoreductase activity, acting on the CH-OH group of donors, NAD or NADP as acceptor"/>
    <property type="evidence" value="ECO:0007669"/>
    <property type="project" value="UniProtKB-ARBA"/>
</dbReference>
<evidence type="ECO:0000259" key="7">
    <source>
        <dbReference type="SMART" id="SM00829"/>
    </source>
</evidence>
<organism evidence="8 9">
    <name type="scientific">Blastomonas natatoria</name>
    <dbReference type="NCBI Taxonomy" id="34015"/>
    <lineage>
        <taxon>Bacteria</taxon>
        <taxon>Pseudomonadati</taxon>
        <taxon>Pseudomonadota</taxon>
        <taxon>Alphaproteobacteria</taxon>
        <taxon>Sphingomonadales</taxon>
        <taxon>Sphingomonadaceae</taxon>
        <taxon>Blastomonas</taxon>
    </lineage>
</organism>
<dbReference type="GO" id="GO:0008270">
    <property type="term" value="F:zinc ion binding"/>
    <property type="evidence" value="ECO:0007669"/>
    <property type="project" value="InterPro"/>
</dbReference>
<keyword evidence="5" id="KW-0560">Oxidoreductase</keyword>
<evidence type="ECO:0000256" key="2">
    <source>
        <dbReference type="ARBA" id="ARBA00008072"/>
    </source>
</evidence>
<dbReference type="InterPro" id="IPR013149">
    <property type="entry name" value="ADH-like_C"/>
</dbReference>
<dbReference type="SUPFAM" id="SSF50129">
    <property type="entry name" value="GroES-like"/>
    <property type="match status" value="1"/>
</dbReference>
<evidence type="ECO:0000313" key="8">
    <source>
        <dbReference type="EMBL" id="PXW73794.1"/>
    </source>
</evidence>
<dbReference type="Pfam" id="PF00107">
    <property type="entry name" value="ADH_zinc_N"/>
    <property type="match status" value="1"/>
</dbReference>
<accession>A0A2V3UY05</accession>
<dbReference type="PROSITE" id="PS00059">
    <property type="entry name" value="ADH_ZINC"/>
    <property type="match status" value="1"/>
</dbReference>
<dbReference type="PANTHER" id="PTHR43350:SF2">
    <property type="entry name" value="GROES-LIKE ZINC-BINDING ALCOHOL DEHYDROGENASE FAMILY PROTEIN"/>
    <property type="match status" value="1"/>
</dbReference>
<proteinExistence type="inferred from homology"/>
<comment type="caution">
    <text evidence="8">The sequence shown here is derived from an EMBL/GenBank/DDBJ whole genome shotgun (WGS) entry which is preliminary data.</text>
</comment>
<evidence type="ECO:0000256" key="5">
    <source>
        <dbReference type="ARBA" id="ARBA00023002"/>
    </source>
</evidence>
<keyword evidence="3 6" id="KW-0479">Metal-binding</keyword>
<sequence length="371" mass="38553">MPISARAAVSRTVGQAPVIEPVTLSDPQPDEVLVEICAVGICHTDMVMRDGHLPVPFPVVLGHEGSGIVRATGSEVDDLAPGDAVVLSFMSCGHCPSCDHDQPAYCHSWAPLNFFGSRADGTTSLCDASGQSVHSHIFGQSSFATHALVNRRNAVRVDPDLPLELLGPLGCGIQTGAGAVLNSCRVRAGSNVAVIGAGAVGLSAIMAARIAGASRVVALDINDARIALALELGASHGFHSASGTLLDHARAADCPAGFDYIFDTTGLADLVNQAILALAPLGELALVGAYPFGSRVIADAAHLMSAGRVVRGVVEGSADPQSFIPLLIDHYRQGRFPFDRLVEFFEFEDIEGAIAAGESGRVVKPIVRMPV</sequence>
<dbReference type="Pfam" id="PF08240">
    <property type="entry name" value="ADH_N"/>
    <property type="match status" value="1"/>
</dbReference>
<dbReference type="SUPFAM" id="SSF51735">
    <property type="entry name" value="NAD(P)-binding Rossmann-fold domains"/>
    <property type="match status" value="1"/>
</dbReference>
<reference evidence="8 9" key="1">
    <citation type="submission" date="2018-05" db="EMBL/GenBank/DDBJ databases">
        <title>Genomic Encyclopedia of Type Strains, Phase IV (KMG-IV): sequencing the most valuable type-strain genomes for metagenomic binning, comparative biology and taxonomic classification.</title>
        <authorList>
            <person name="Goeker M."/>
        </authorList>
    </citation>
    <scope>NUCLEOTIDE SEQUENCE [LARGE SCALE GENOMIC DNA]</scope>
    <source>
        <strain evidence="8 9">DSM 3183</strain>
    </source>
</reference>
<gene>
    <name evidence="8" type="ORF">C7451_10980</name>
</gene>
<dbReference type="OrthoDB" id="9770544at2"/>
<dbReference type="InterPro" id="IPR036291">
    <property type="entry name" value="NAD(P)-bd_dom_sf"/>
</dbReference>
<evidence type="ECO:0000256" key="4">
    <source>
        <dbReference type="ARBA" id="ARBA00022833"/>
    </source>
</evidence>
<name>A0A2V3UY05_9SPHN</name>
<evidence type="ECO:0000256" key="6">
    <source>
        <dbReference type="RuleBase" id="RU361277"/>
    </source>
</evidence>
<dbReference type="PANTHER" id="PTHR43350">
    <property type="entry name" value="NAD-DEPENDENT ALCOHOL DEHYDROGENASE"/>
    <property type="match status" value="1"/>
</dbReference>
<dbReference type="RefSeq" id="WP_110299324.1">
    <property type="nucleotide sequence ID" value="NZ_QJJM01000009.1"/>
</dbReference>
<dbReference type="Proteomes" id="UP000248014">
    <property type="component" value="Unassembled WGS sequence"/>
</dbReference>
<dbReference type="AlphaFoldDB" id="A0A2V3UY05"/>
<dbReference type="Gene3D" id="3.40.50.720">
    <property type="entry name" value="NAD(P)-binding Rossmann-like Domain"/>
    <property type="match status" value="1"/>
</dbReference>
<dbReference type="InterPro" id="IPR011032">
    <property type="entry name" value="GroES-like_sf"/>
</dbReference>
<comment type="similarity">
    <text evidence="2 6">Belongs to the zinc-containing alcohol dehydrogenase family.</text>
</comment>
<feature type="domain" description="Enoyl reductase (ER)" evidence="7">
    <location>
        <begin position="14"/>
        <end position="367"/>
    </location>
</feature>